<dbReference type="AlphaFoldDB" id="A0AAD9YEH6"/>
<feature type="compositionally biased region" description="Basic and acidic residues" evidence="6">
    <location>
        <begin position="317"/>
        <end position="332"/>
    </location>
</feature>
<reference evidence="9" key="1">
    <citation type="submission" date="2023-02" db="EMBL/GenBank/DDBJ databases">
        <title>Colletotrichum kahawae CIFC_Que2 genome sequencing and assembly.</title>
        <authorList>
            <person name="Baroncelli R."/>
        </authorList>
    </citation>
    <scope>NUCLEOTIDE SEQUENCE</scope>
    <source>
        <strain evidence="9">CIFC_Que2</strain>
    </source>
</reference>
<sequence>MMIHIPREDAPSTMPVPDNPGDPAVLVNGSIWSMAAVSTTFLALRIYCKAFRVRWMVWLDDWLLIAGWVFLIASQSFLSELMRLGFARTYNVTSTMKTLIYVYDNCHKVSLGLTKTSFAVTLLRISSIRQKYFIWFLVITMNIQFIIHIILTWRPICPIVPGDPTPHLPVSCWESPNATALGVVGGFYSATADVLLALLPWKIVMGLQMKKHEKIGVAIAMSMGVLAGVMGVMKAVQSIIVLDPTTPNLFWKLCIFHMWAEAEPNVTIIAASIPVLRVLFRNIRSQRETGYPSSGAYIRSDNPSKFQNQGMSAGRSRTVEDHDKRDDGDSDRSILPQGIVRTTEVTVDYDELSGKSGQSDNSVLGEGVIELRSRRATSV</sequence>
<evidence type="ECO:0000259" key="8">
    <source>
        <dbReference type="Pfam" id="PF20684"/>
    </source>
</evidence>
<evidence type="ECO:0000256" key="6">
    <source>
        <dbReference type="SAM" id="MobiDB-lite"/>
    </source>
</evidence>
<accession>A0AAD9YEH6</accession>
<gene>
    <name evidence="9" type="ORF">CKAH01_16676</name>
</gene>
<dbReference type="InterPro" id="IPR049326">
    <property type="entry name" value="Rhodopsin_dom_fungi"/>
</dbReference>
<evidence type="ECO:0000256" key="7">
    <source>
        <dbReference type="SAM" id="Phobius"/>
    </source>
</evidence>
<feature type="compositionally biased region" description="Polar residues" evidence="6">
    <location>
        <begin position="301"/>
        <end position="311"/>
    </location>
</feature>
<feature type="region of interest" description="Disordered" evidence="6">
    <location>
        <begin position="291"/>
        <end position="337"/>
    </location>
</feature>
<keyword evidence="2 7" id="KW-0812">Transmembrane</keyword>
<evidence type="ECO:0000256" key="3">
    <source>
        <dbReference type="ARBA" id="ARBA00022989"/>
    </source>
</evidence>
<dbReference type="GO" id="GO:0016020">
    <property type="term" value="C:membrane"/>
    <property type="evidence" value="ECO:0007669"/>
    <property type="project" value="UniProtKB-SubCell"/>
</dbReference>
<proteinExistence type="inferred from homology"/>
<comment type="caution">
    <text evidence="9">The sequence shown here is derived from an EMBL/GenBank/DDBJ whole genome shotgun (WGS) entry which is preliminary data.</text>
</comment>
<dbReference type="EMBL" id="VYYT01000181">
    <property type="protein sequence ID" value="KAK2759260.1"/>
    <property type="molecule type" value="Genomic_DNA"/>
</dbReference>
<dbReference type="Pfam" id="PF20684">
    <property type="entry name" value="Fung_rhodopsin"/>
    <property type="match status" value="1"/>
</dbReference>
<protein>
    <recommendedName>
        <fullName evidence="8">Rhodopsin domain-containing protein</fullName>
    </recommendedName>
</protein>
<organism evidence="9 10">
    <name type="scientific">Colletotrichum kahawae</name>
    <name type="common">Coffee berry disease fungus</name>
    <dbReference type="NCBI Taxonomy" id="34407"/>
    <lineage>
        <taxon>Eukaryota</taxon>
        <taxon>Fungi</taxon>
        <taxon>Dikarya</taxon>
        <taxon>Ascomycota</taxon>
        <taxon>Pezizomycotina</taxon>
        <taxon>Sordariomycetes</taxon>
        <taxon>Hypocreomycetidae</taxon>
        <taxon>Glomerellales</taxon>
        <taxon>Glomerellaceae</taxon>
        <taxon>Colletotrichum</taxon>
        <taxon>Colletotrichum gloeosporioides species complex</taxon>
    </lineage>
</organism>
<evidence type="ECO:0000256" key="4">
    <source>
        <dbReference type="ARBA" id="ARBA00023136"/>
    </source>
</evidence>
<evidence type="ECO:0000313" key="10">
    <source>
        <dbReference type="Proteomes" id="UP001281614"/>
    </source>
</evidence>
<comment type="subcellular location">
    <subcellularLocation>
        <location evidence="1">Membrane</location>
        <topology evidence="1">Multi-pass membrane protein</topology>
    </subcellularLocation>
</comment>
<dbReference type="PANTHER" id="PTHR33048:SF42">
    <property type="entry name" value="INTEGRAL MEMBRANE PROTEIN"/>
    <property type="match status" value="1"/>
</dbReference>
<evidence type="ECO:0000256" key="2">
    <source>
        <dbReference type="ARBA" id="ARBA00022692"/>
    </source>
</evidence>
<feature type="transmembrane region" description="Helical" evidence="7">
    <location>
        <begin position="215"/>
        <end position="242"/>
    </location>
</feature>
<dbReference type="Proteomes" id="UP001281614">
    <property type="component" value="Unassembled WGS sequence"/>
</dbReference>
<evidence type="ECO:0000256" key="5">
    <source>
        <dbReference type="ARBA" id="ARBA00038359"/>
    </source>
</evidence>
<dbReference type="InterPro" id="IPR052337">
    <property type="entry name" value="SAT4-like"/>
</dbReference>
<evidence type="ECO:0000256" key="1">
    <source>
        <dbReference type="ARBA" id="ARBA00004141"/>
    </source>
</evidence>
<keyword evidence="3 7" id="KW-1133">Transmembrane helix</keyword>
<comment type="similarity">
    <text evidence="5">Belongs to the SAT4 family.</text>
</comment>
<feature type="domain" description="Rhodopsin" evidence="8">
    <location>
        <begin position="44"/>
        <end position="281"/>
    </location>
</feature>
<keyword evidence="4 7" id="KW-0472">Membrane</keyword>
<feature type="transmembrane region" description="Helical" evidence="7">
    <location>
        <begin position="132"/>
        <end position="151"/>
    </location>
</feature>
<evidence type="ECO:0000313" key="9">
    <source>
        <dbReference type="EMBL" id="KAK2759260.1"/>
    </source>
</evidence>
<keyword evidence="10" id="KW-1185">Reference proteome</keyword>
<feature type="transmembrane region" description="Helical" evidence="7">
    <location>
        <begin position="24"/>
        <end position="44"/>
    </location>
</feature>
<dbReference type="PANTHER" id="PTHR33048">
    <property type="entry name" value="PTH11-LIKE INTEGRAL MEMBRANE PROTEIN (AFU_ORTHOLOGUE AFUA_5G11245)"/>
    <property type="match status" value="1"/>
</dbReference>
<name>A0AAD9YEH6_COLKA</name>